<evidence type="ECO:0000256" key="1">
    <source>
        <dbReference type="SAM" id="MobiDB-lite"/>
    </source>
</evidence>
<organism evidence="2 3">
    <name type="scientific">Lyophyllum shimeji</name>
    <name type="common">Hon-shimeji</name>
    <name type="synonym">Tricholoma shimeji</name>
    <dbReference type="NCBI Taxonomy" id="47721"/>
    <lineage>
        <taxon>Eukaryota</taxon>
        <taxon>Fungi</taxon>
        <taxon>Dikarya</taxon>
        <taxon>Basidiomycota</taxon>
        <taxon>Agaricomycotina</taxon>
        <taxon>Agaricomycetes</taxon>
        <taxon>Agaricomycetidae</taxon>
        <taxon>Agaricales</taxon>
        <taxon>Tricholomatineae</taxon>
        <taxon>Lyophyllaceae</taxon>
        <taxon>Lyophyllum</taxon>
    </lineage>
</organism>
<dbReference type="Proteomes" id="UP001063166">
    <property type="component" value="Unassembled WGS sequence"/>
</dbReference>
<protein>
    <submittedName>
        <fullName evidence="2">Uncharacterized protein</fullName>
    </submittedName>
</protein>
<feature type="compositionally biased region" description="Gly residues" evidence="1">
    <location>
        <begin position="10"/>
        <end position="19"/>
    </location>
</feature>
<keyword evidence="3" id="KW-1185">Reference proteome</keyword>
<dbReference type="EMBL" id="BRPK01000015">
    <property type="protein sequence ID" value="GLB43842.1"/>
    <property type="molecule type" value="Genomic_DNA"/>
</dbReference>
<dbReference type="AlphaFoldDB" id="A0A9P3UT50"/>
<accession>A0A9P3UT50</accession>
<comment type="caution">
    <text evidence="2">The sequence shown here is derived from an EMBL/GenBank/DDBJ whole genome shotgun (WGS) entry which is preliminary data.</text>
</comment>
<proteinExistence type="predicted"/>
<feature type="region of interest" description="Disordered" evidence="1">
    <location>
        <begin position="1"/>
        <end position="30"/>
    </location>
</feature>
<name>A0A9P3UT50_LYOSH</name>
<reference evidence="2" key="1">
    <citation type="submission" date="2022-07" db="EMBL/GenBank/DDBJ databases">
        <title>The genome of Lyophyllum shimeji provides insight into the initial evolution of ectomycorrhizal fungal genome.</title>
        <authorList>
            <person name="Kobayashi Y."/>
            <person name="Shibata T."/>
            <person name="Hirakawa H."/>
            <person name="Shigenobu S."/>
            <person name="Nishiyama T."/>
            <person name="Yamada A."/>
            <person name="Hasebe M."/>
            <person name="Kawaguchi M."/>
        </authorList>
    </citation>
    <scope>NUCLEOTIDE SEQUENCE</scope>
    <source>
        <strain evidence="2">AT787</strain>
    </source>
</reference>
<evidence type="ECO:0000313" key="2">
    <source>
        <dbReference type="EMBL" id="GLB43842.1"/>
    </source>
</evidence>
<gene>
    <name evidence="2" type="ORF">LshimejAT787_1500260</name>
</gene>
<evidence type="ECO:0000313" key="3">
    <source>
        <dbReference type="Proteomes" id="UP001063166"/>
    </source>
</evidence>
<sequence>MKVRPLLFGGSPGGGGDGGENLEASVGPGDRKLLWTSDMERPAGSMRGKRYEVPACLVDLLASRIHLPLTLLTPAVIEDFHTNPAIIKWVKITGADGKTRSVVDVGKYPRETTLSPGQFHEAWDNLLSAYAQVWPEDIVAR</sequence>
<dbReference type="OrthoDB" id="3018720at2759"/>